<dbReference type="OrthoDB" id="197461at2"/>
<dbReference type="AlphaFoldDB" id="A0A2S8SEE6"/>
<dbReference type="InterPro" id="IPR018638">
    <property type="entry name" value="DUF2061_membrane"/>
</dbReference>
<keyword evidence="1" id="KW-0812">Transmembrane</keyword>
<keyword evidence="1" id="KW-1133">Transmembrane helix</keyword>
<organism evidence="3 4">
    <name type="scientific">Albidovulum denitrificans</name>
    <dbReference type="NCBI Taxonomy" id="404881"/>
    <lineage>
        <taxon>Bacteria</taxon>
        <taxon>Pseudomonadati</taxon>
        <taxon>Pseudomonadota</taxon>
        <taxon>Alphaproteobacteria</taxon>
        <taxon>Rhodobacterales</taxon>
        <taxon>Paracoccaceae</taxon>
        <taxon>Albidovulum</taxon>
    </lineage>
</organism>
<evidence type="ECO:0000259" key="2">
    <source>
        <dbReference type="Pfam" id="PF09834"/>
    </source>
</evidence>
<sequence length="67" mass="7142">METAKRSVLKAVLWNVLGLASMTLTGFVLTGSASVGGALAVLNTGIGFVTYIGYERVWSRISWGRHA</sequence>
<gene>
    <name evidence="3" type="ORF">LX70_01051</name>
</gene>
<dbReference type="Pfam" id="PF09834">
    <property type="entry name" value="DUF2061"/>
    <property type="match status" value="1"/>
</dbReference>
<evidence type="ECO:0000313" key="3">
    <source>
        <dbReference type="EMBL" id="PQV59227.1"/>
    </source>
</evidence>
<feature type="domain" description="DUF2061" evidence="2">
    <location>
        <begin position="8"/>
        <end position="59"/>
    </location>
</feature>
<name>A0A2S8SEE6_9RHOB</name>
<evidence type="ECO:0000256" key="1">
    <source>
        <dbReference type="SAM" id="Phobius"/>
    </source>
</evidence>
<feature type="transmembrane region" description="Helical" evidence="1">
    <location>
        <begin position="12"/>
        <end position="29"/>
    </location>
</feature>
<dbReference type="Proteomes" id="UP000238338">
    <property type="component" value="Unassembled WGS sequence"/>
</dbReference>
<dbReference type="RefSeq" id="WP_105513617.1">
    <property type="nucleotide sequence ID" value="NZ_PVEP01000001.1"/>
</dbReference>
<keyword evidence="1" id="KW-0472">Membrane</keyword>
<keyword evidence="4" id="KW-1185">Reference proteome</keyword>
<comment type="caution">
    <text evidence="3">The sequence shown here is derived from an EMBL/GenBank/DDBJ whole genome shotgun (WGS) entry which is preliminary data.</text>
</comment>
<feature type="transmembrane region" description="Helical" evidence="1">
    <location>
        <begin position="35"/>
        <end position="54"/>
    </location>
</feature>
<reference evidence="3 4" key="1">
    <citation type="submission" date="2018-02" db="EMBL/GenBank/DDBJ databases">
        <title>Genomic Encyclopedia of Archaeal and Bacterial Type Strains, Phase II (KMG-II): from individual species to whole genera.</title>
        <authorList>
            <person name="Goeker M."/>
        </authorList>
    </citation>
    <scope>NUCLEOTIDE SEQUENCE [LARGE SCALE GENOMIC DNA]</scope>
    <source>
        <strain evidence="3 4">DSM 18921</strain>
    </source>
</reference>
<evidence type="ECO:0000313" key="4">
    <source>
        <dbReference type="Proteomes" id="UP000238338"/>
    </source>
</evidence>
<dbReference type="EMBL" id="PVEP01000001">
    <property type="protein sequence ID" value="PQV59227.1"/>
    <property type="molecule type" value="Genomic_DNA"/>
</dbReference>
<protein>
    <submittedName>
        <fullName evidence="3">Putative membrane protein</fullName>
    </submittedName>
</protein>
<accession>A0A2S8SEE6</accession>
<proteinExistence type="predicted"/>